<feature type="transmembrane region" description="Helical" evidence="5">
    <location>
        <begin position="85"/>
        <end position="103"/>
    </location>
</feature>
<dbReference type="InterPro" id="IPR009056">
    <property type="entry name" value="Cyt_c-like_dom"/>
</dbReference>
<keyword evidence="8" id="KW-1185">Reference proteome</keyword>
<evidence type="ECO:0000313" key="8">
    <source>
        <dbReference type="Proteomes" id="UP001355206"/>
    </source>
</evidence>
<keyword evidence="2 4" id="KW-0479">Metal-binding</keyword>
<feature type="transmembrane region" description="Helical" evidence="5">
    <location>
        <begin position="251"/>
        <end position="270"/>
    </location>
</feature>
<evidence type="ECO:0000256" key="3">
    <source>
        <dbReference type="ARBA" id="ARBA00023004"/>
    </source>
</evidence>
<keyword evidence="5" id="KW-0812">Transmembrane</keyword>
<feature type="transmembrane region" description="Helical" evidence="5">
    <location>
        <begin position="115"/>
        <end position="137"/>
    </location>
</feature>
<gene>
    <name evidence="7" type="ORF">MOTC310_23870</name>
</gene>
<protein>
    <submittedName>
        <fullName evidence="7">Cysteine desulfurase</fullName>
    </submittedName>
</protein>
<feature type="transmembrane region" description="Helical" evidence="5">
    <location>
        <begin position="282"/>
        <end position="300"/>
    </location>
</feature>
<keyword evidence="5" id="KW-0472">Membrane</keyword>
<evidence type="ECO:0000256" key="2">
    <source>
        <dbReference type="ARBA" id="ARBA00022723"/>
    </source>
</evidence>
<evidence type="ECO:0000256" key="4">
    <source>
        <dbReference type="PROSITE-ProRule" id="PRU00433"/>
    </source>
</evidence>
<dbReference type="PROSITE" id="PS51007">
    <property type="entry name" value="CYTC"/>
    <property type="match status" value="1"/>
</dbReference>
<reference evidence="7 8" key="1">
    <citation type="journal article" date="2012" name="Genet. Mol. Biol.">
        <title>Analysis of 16S rRNA and mxaF genes revealing insights into Methylobacterium niche-specific plant association.</title>
        <authorList>
            <person name="Dourado M.N."/>
            <person name="Andreote F.D."/>
            <person name="Dini-Andreote F."/>
            <person name="Conti R."/>
            <person name="Araujo J.M."/>
            <person name="Araujo W.L."/>
        </authorList>
    </citation>
    <scope>NUCLEOTIDE SEQUENCE [LARGE SCALE GENOMIC DNA]</scope>
    <source>
        <strain evidence="7 8">TC3-10</strain>
    </source>
</reference>
<dbReference type="Proteomes" id="UP001355206">
    <property type="component" value="Unassembled WGS sequence"/>
</dbReference>
<dbReference type="Pfam" id="PF06181">
    <property type="entry name" value="Urate_ox_N"/>
    <property type="match status" value="1"/>
</dbReference>
<dbReference type="SUPFAM" id="SSF46626">
    <property type="entry name" value="Cytochrome c"/>
    <property type="match status" value="1"/>
</dbReference>
<accession>A0ABU7TTV3</accession>
<keyword evidence="5" id="KW-1133">Transmembrane helix</keyword>
<dbReference type="InterPro" id="IPR010389">
    <property type="entry name" value="Urate_ox_N"/>
</dbReference>
<evidence type="ECO:0000256" key="1">
    <source>
        <dbReference type="ARBA" id="ARBA00022617"/>
    </source>
</evidence>
<dbReference type="InterPro" id="IPR036909">
    <property type="entry name" value="Cyt_c-like_dom_sf"/>
</dbReference>
<feature type="transmembrane region" description="Helical" evidence="5">
    <location>
        <begin position="175"/>
        <end position="195"/>
    </location>
</feature>
<organism evidence="7 8">
    <name type="scientific">Methylobacterium oryzae</name>
    <dbReference type="NCBI Taxonomy" id="334852"/>
    <lineage>
        <taxon>Bacteria</taxon>
        <taxon>Pseudomonadati</taxon>
        <taxon>Pseudomonadota</taxon>
        <taxon>Alphaproteobacteria</taxon>
        <taxon>Hyphomicrobiales</taxon>
        <taxon>Methylobacteriaceae</taxon>
        <taxon>Methylobacterium</taxon>
    </lineage>
</organism>
<keyword evidence="1 4" id="KW-0349">Heme</keyword>
<name>A0ABU7TTV3_9HYPH</name>
<sequence>MIDFLWECGSLLLRWLHIVAAMAWIGSSFFFMHLDASLRKTAEIPASEGAAAWQVHGGGFYEMRKYFVAPGHLDPHLTWHKWQSYSTWLSGFVLIAWIYYAQASLYLIDPAVRDISPAVASGIGVGALAAGWLVYDLTCRSPLGRNEGTLAIVGLAFVTLAAYGFANVFSARGALIHTGALMATWMAGNVFLVIIPNQRKVVAALLDHRPPDPALGKQAKQRSAQNNYLTLPVILLMISNHYPFLFAGKETLPLIVALATVAGALVRYFYNVRHADHERSPWWAWGAAAAVLAGAFALALSTSPLGRRILDTASAGTHPRLELASASPPEEVVGIVLSRCSMCHASEPLWDGIAIAPKGVHLDDAAAIARQVAAIRYQAVDTHNMPPNNLTGITDEERDVLAAWARTDRR</sequence>
<dbReference type="EMBL" id="MLCA01000014">
    <property type="protein sequence ID" value="MEE7493329.1"/>
    <property type="molecule type" value="Genomic_DNA"/>
</dbReference>
<feature type="transmembrane region" description="Helical" evidence="5">
    <location>
        <begin position="12"/>
        <end position="32"/>
    </location>
</feature>
<feature type="transmembrane region" description="Helical" evidence="5">
    <location>
        <begin position="227"/>
        <end position="245"/>
    </location>
</feature>
<dbReference type="RefSeq" id="WP_331303566.1">
    <property type="nucleotide sequence ID" value="NZ_MLCA01000014.1"/>
</dbReference>
<keyword evidence="3 4" id="KW-0408">Iron</keyword>
<evidence type="ECO:0000256" key="5">
    <source>
        <dbReference type="SAM" id="Phobius"/>
    </source>
</evidence>
<feature type="transmembrane region" description="Helical" evidence="5">
    <location>
        <begin position="149"/>
        <end position="169"/>
    </location>
</feature>
<comment type="caution">
    <text evidence="7">The sequence shown here is derived from an EMBL/GenBank/DDBJ whole genome shotgun (WGS) entry which is preliminary data.</text>
</comment>
<evidence type="ECO:0000259" key="6">
    <source>
        <dbReference type="PROSITE" id="PS51007"/>
    </source>
</evidence>
<evidence type="ECO:0000313" key="7">
    <source>
        <dbReference type="EMBL" id="MEE7493329.1"/>
    </source>
</evidence>
<feature type="domain" description="Cytochrome c" evidence="6">
    <location>
        <begin position="324"/>
        <end position="409"/>
    </location>
</feature>
<proteinExistence type="predicted"/>